<dbReference type="InterPro" id="IPR031052">
    <property type="entry name" value="FHY3/FAR1"/>
</dbReference>
<keyword evidence="9" id="KW-1185">Reference proteome</keyword>
<dbReference type="Proteomes" id="UP000825729">
    <property type="component" value="Unassembled WGS sequence"/>
</dbReference>
<gene>
    <name evidence="8" type="ORF">H6P81_003385</name>
</gene>
<dbReference type="PANTHER" id="PTHR31669">
    <property type="entry name" value="PROTEIN FAR1-RELATED SEQUENCE 10-RELATED"/>
    <property type="match status" value="1"/>
</dbReference>
<evidence type="ECO:0000259" key="7">
    <source>
        <dbReference type="PROSITE" id="PS50966"/>
    </source>
</evidence>
<comment type="subcellular location">
    <subcellularLocation>
        <location evidence="6">Nucleus</location>
    </subcellularLocation>
</comment>
<evidence type="ECO:0000256" key="2">
    <source>
        <dbReference type="ARBA" id="ARBA00022723"/>
    </source>
</evidence>
<accession>A0AAV7FFR3</accession>
<evidence type="ECO:0000256" key="3">
    <source>
        <dbReference type="ARBA" id="ARBA00022771"/>
    </source>
</evidence>
<dbReference type="InterPro" id="IPR006564">
    <property type="entry name" value="Znf_PMZ"/>
</dbReference>
<proteinExistence type="inferred from homology"/>
<dbReference type="EMBL" id="JAINDJ010000002">
    <property type="protein sequence ID" value="KAG9458877.1"/>
    <property type="molecule type" value="Genomic_DNA"/>
</dbReference>
<organism evidence="8 9">
    <name type="scientific">Aristolochia fimbriata</name>
    <name type="common">White veined hardy Dutchman's pipe vine</name>
    <dbReference type="NCBI Taxonomy" id="158543"/>
    <lineage>
        <taxon>Eukaryota</taxon>
        <taxon>Viridiplantae</taxon>
        <taxon>Streptophyta</taxon>
        <taxon>Embryophyta</taxon>
        <taxon>Tracheophyta</taxon>
        <taxon>Spermatophyta</taxon>
        <taxon>Magnoliopsida</taxon>
        <taxon>Magnoliidae</taxon>
        <taxon>Piperales</taxon>
        <taxon>Aristolochiaceae</taxon>
        <taxon>Aristolochia</taxon>
    </lineage>
</organism>
<keyword evidence="4 6" id="KW-0862">Zinc</keyword>
<feature type="domain" description="SWIM-type" evidence="7">
    <location>
        <begin position="124"/>
        <end position="160"/>
    </location>
</feature>
<sequence>MAYGADTFCAGMRSTQRSESFNFVLRKYLQSRLDPIHFFEQFKRLLEDRSHEELQADFKSTNSRPSLIVPCPILKQAASYYTLEIFALFQEEWKKSHSIEIRHTTDEWGRSEFKAIDHDTHRHQIVFLNTEDFHVWCSCCKFNFSGIQCSHVIKLLTVKSFLSLDPRYLLKRWSKDARLGFIMDKLEIVIEEDPRAATTQRYMELCHGFVQVSSQATEHEIAYLVARDILQLARTKVDDACKNALLGGPPETNNGVDGSEVMSDSTVEMRNHVDIPPVSNVAGFTRRGKRQRGGSSLSRIKSFLEKARAKKGQKRTTLLSKEMVDKPRTQRVLFDAPAMPTTIHSSQPLEDPLFLAFLAFFRHRQSTTCKVAIILGFLS</sequence>
<dbReference type="GO" id="GO:0005634">
    <property type="term" value="C:nucleus"/>
    <property type="evidence" value="ECO:0007669"/>
    <property type="project" value="UniProtKB-SubCell"/>
</dbReference>
<comment type="similarity">
    <text evidence="1 6">Belongs to the FHY3/FAR1 family.</text>
</comment>
<name>A0AAV7FFR3_ARIFI</name>
<keyword evidence="2 6" id="KW-0479">Metal-binding</keyword>
<dbReference type="GO" id="GO:0006355">
    <property type="term" value="P:regulation of DNA-templated transcription"/>
    <property type="evidence" value="ECO:0007669"/>
    <property type="project" value="UniProtKB-UniRule"/>
</dbReference>
<protein>
    <recommendedName>
        <fullName evidence="6">Protein FAR1-RELATED SEQUENCE</fullName>
    </recommendedName>
</protein>
<dbReference type="SMART" id="SM00575">
    <property type="entry name" value="ZnF_PMZ"/>
    <property type="match status" value="1"/>
</dbReference>
<reference evidence="8 9" key="1">
    <citation type="submission" date="2021-07" db="EMBL/GenBank/DDBJ databases">
        <title>The Aristolochia fimbriata genome: insights into angiosperm evolution, floral development and chemical biosynthesis.</title>
        <authorList>
            <person name="Jiao Y."/>
        </authorList>
    </citation>
    <scope>NUCLEOTIDE SEQUENCE [LARGE SCALE GENOMIC DNA]</scope>
    <source>
        <strain evidence="8">IBCAS-2021</strain>
        <tissue evidence="8">Leaf</tissue>
    </source>
</reference>
<keyword evidence="6" id="KW-0539">Nucleus</keyword>
<evidence type="ECO:0000256" key="6">
    <source>
        <dbReference type="RuleBase" id="RU367018"/>
    </source>
</evidence>
<dbReference type="InterPro" id="IPR007527">
    <property type="entry name" value="Znf_SWIM"/>
</dbReference>
<dbReference type="PROSITE" id="PS50966">
    <property type="entry name" value="ZF_SWIM"/>
    <property type="match status" value="1"/>
</dbReference>
<dbReference type="GO" id="GO:0008270">
    <property type="term" value="F:zinc ion binding"/>
    <property type="evidence" value="ECO:0007669"/>
    <property type="project" value="UniProtKB-UniRule"/>
</dbReference>
<comment type="caution">
    <text evidence="8">The sequence shown here is derived from an EMBL/GenBank/DDBJ whole genome shotgun (WGS) entry which is preliminary data.</text>
</comment>
<evidence type="ECO:0000313" key="8">
    <source>
        <dbReference type="EMBL" id="KAG9458877.1"/>
    </source>
</evidence>
<comment type="function">
    <text evidence="6">Putative transcription activator involved in regulating light control of development.</text>
</comment>
<dbReference type="PANTHER" id="PTHR31669:SF251">
    <property type="entry name" value="PROTEIN FAR1-RELATED SEQUENCE"/>
    <property type="match status" value="1"/>
</dbReference>
<evidence type="ECO:0000256" key="5">
    <source>
        <dbReference type="PROSITE-ProRule" id="PRU00325"/>
    </source>
</evidence>
<dbReference type="AlphaFoldDB" id="A0AAV7FFR3"/>
<evidence type="ECO:0000313" key="9">
    <source>
        <dbReference type="Proteomes" id="UP000825729"/>
    </source>
</evidence>
<dbReference type="Pfam" id="PF04434">
    <property type="entry name" value="SWIM"/>
    <property type="match status" value="1"/>
</dbReference>
<evidence type="ECO:0000256" key="1">
    <source>
        <dbReference type="ARBA" id="ARBA00005889"/>
    </source>
</evidence>
<evidence type="ECO:0000256" key="4">
    <source>
        <dbReference type="ARBA" id="ARBA00022833"/>
    </source>
</evidence>
<keyword evidence="3 5" id="KW-0863">Zinc-finger</keyword>